<protein>
    <submittedName>
        <fullName evidence="2">Uncharacterized protein</fullName>
    </submittedName>
</protein>
<dbReference type="GO" id="GO:0009306">
    <property type="term" value="P:protein secretion"/>
    <property type="evidence" value="ECO:0007669"/>
    <property type="project" value="InterPro"/>
</dbReference>
<gene>
    <name evidence="2" type="ORF">EMCG_05423</name>
</gene>
<feature type="transmembrane region" description="Helical" evidence="1">
    <location>
        <begin position="6"/>
        <end position="30"/>
    </location>
</feature>
<name>A0A0G2HQ04_9EURO</name>
<dbReference type="AlphaFoldDB" id="A0A0G2HQ04"/>
<dbReference type="EMBL" id="LCZI01001683">
    <property type="protein sequence ID" value="KKZ59176.1"/>
    <property type="molecule type" value="Genomic_DNA"/>
</dbReference>
<evidence type="ECO:0000313" key="3">
    <source>
        <dbReference type="Proteomes" id="UP000034164"/>
    </source>
</evidence>
<dbReference type="VEuPathDB" id="FungiDB:EMCG_05423"/>
<keyword evidence="1" id="KW-1133">Transmembrane helix</keyword>
<sequence>MSAAVVYPHLISKFGDPIFAVFIGTSAAYVRIRREHKEKHPDQPADARYLFKVGAARVKGWWGGWESVYDL</sequence>
<organism evidence="2 3">
    <name type="scientific">[Emmonsia] crescens</name>
    <dbReference type="NCBI Taxonomy" id="73230"/>
    <lineage>
        <taxon>Eukaryota</taxon>
        <taxon>Fungi</taxon>
        <taxon>Dikarya</taxon>
        <taxon>Ascomycota</taxon>
        <taxon>Pezizomycotina</taxon>
        <taxon>Eurotiomycetes</taxon>
        <taxon>Eurotiomycetidae</taxon>
        <taxon>Onygenales</taxon>
        <taxon>Ajellomycetaceae</taxon>
        <taxon>Emergomyces</taxon>
    </lineage>
</organism>
<reference evidence="3" key="1">
    <citation type="journal article" date="2015" name="PLoS Genet.">
        <title>The dynamic genome and transcriptome of the human fungal pathogen Blastomyces and close relative Emmonsia.</title>
        <authorList>
            <person name="Munoz J.F."/>
            <person name="Gauthier G.M."/>
            <person name="Desjardins C.A."/>
            <person name="Gallo J.E."/>
            <person name="Holder J."/>
            <person name="Sullivan T.D."/>
            <person name="Marty A.J."/>
            <person name="Carmen J.C."/>
            <person name="Chen Z."/>
            <person name="Ding L."/>
            <person name="Gujja S."/>
            <person name="Magrini V."/>
            <person name="Misas E."/>
            <person name="Mitreva M."/>
            <person name="Priest M."/>
            <person name="Saif S."/>
            <person name="Whiston E.A."/>
            <person name="Young S."/>
            <person name="Zeng Q."/>
            <person name="Goldman W.E."/>
            <person name="Mardis E.R."/>
            <person name="Taylor J.W."/>
            <person name="McEwen J.G."/>
            <person name="Clay O.K."/>
            <person name="Klein B.S."/>
            <person name="Cuomo C.A."/>
        </authorList>
    </citation>
    <scope>NUCLEOTIDE SEQUENCE [LARGE SCALE GENOMIC DNA]</scope>
    <source>
        <strain evidence="3">UAMH 3008</strain>
    </source>
</reference>
<dbReference type="Pfam" id="PF11654">
    <property type="entry name" value="NCE101"/>
    <property type="match status" value="1"/>
</dbReference>
<evidence type="ECO:0000313" key="2">
    <source>
        <dbReference type="EMBL" id="KKZ59176.1"/>
    </source>
</evidence>
<proteinExistence type="predicted"/>
<dbReference type="InterPro" id="IPR024242">
    <property type="entry name" value="NCE101"/>
</dbReference>
<dbReference type="Proteomes" id="UP000034164">
    <property type="component" value="Unassembled WGS sequence"/>
</dbReference>
<accession>A0A0G2HQ04</accession>
<keyword evidence="1" id="KW-0472">Membrane</keyword>
<comment type="caution">
    <text evidence="2">The sequence shown here is derived from an EMBL/GenBank/DDBJ whole genome shotgun (WGS) entry which is preliminary data.</text>
</comment>
<keyword evidence="1" id="KW-0812">Transmembrane</keyword>
<dbReference type="OrthoDB" id="2155101at2759"/>
<evidence type="ECO:0000256" key="1">
    <source>
        <dbReference type="SAM" id="Phobius"/>
    </source>
</evidence>